<accession>A0A174T2N9</accession>
<dbReference type="AlphaFoldDB" id="A0A174T2N9"/>
<keyword evidence="1" id="KW-0808">Transferase</keyword>
<keyword evidence="1" id="KW-0548">Nucleotidyltransferase</keyword>
<dbReference type="GO" id="GO:0003887">
    <property type="term" value="F:DNA-directed DNA polymerase activity"/>
    <property type="evidence" value="ECO:0007669"/>
    <property type="project" value="UniProtKB-EC"/>
</dbReference>
<evidence type="ECO:0000313" key="1">
    <source>
        <dbReference type="EMBL" id="CUQ04072.1"/>
    </source>
</evidence>
<dbReference type="EMBL" id="CZAB01000077">
    <property type="protein sequence ID" value="CUQ04072.1"/>
    <property type="molecule type" value="Genomic_DNA"/>
</dbReference>
<sequence>MKEILVDIETYSEVDIRKCGLYRYAMDPSFEILLIAWSTDTGAGFGEAQCADLASGDPFPEELLEAFQSGRVRLIAHNASFERVCFSIHLQKNWLGQYLAPGEFLSPDSWICMMVMAGSLALPLALEDVGVVLKTAQRKDKEGERLIKLFSMPCKPTKSNGMRTRNLPEHYPEEWAKF</sequence>
<proteinExistence type="predicted"/>
<dbReference type="EC" id="2.7.7.7" evidence="1"/>
<organism evidence="1 2">
    <name type="scientific">Enterocloster clostridioformis</name>
    <dbReference type="NCBI Taxonomy" id="1531"/>
    <lineage>
        <taxon>Bacteria</taxon>
        <taxon>Bacillati</taxon>
        <taxon>Bacillota</taxon>
        <taxon>Clostridia</taxon>
        <taxon>Lachnospirales</taxon>
        <taxon>Lachnospiraceae</taxon>
        <taxon>Enterocloster</taxon>
    </lineage>
</organism>
<gene>
    <name evidence="1" type="ORF">ERS852480_04709</name>
</gene>
<protein>
    <submittedName>
        <fullName evidence="1">Phage related DNA polymerase</fullName>
        <ecNumber evidence="1">2.7.7.7</ecNumber>
    </submittedName>
</protein>
<reference evidence="1 2" key="1">
    <citation type="submission" date="2015-09" db="EMBL/GenBank/DDBJ databases">
        <authorList>
            <consortium name="Pathogen Informatics"/>
        </authorList>
    </citation>
    <scope>NUCLEOTIDE SEQUENCE [LARGE SCALE GENOMIC DNA]</scope>
    <source>
        <strain evidence="1 2">2789STDY5834865</strain>
    </source>
</reference>
<dbReference type="Proteomes" id="UP000095512">
    <property type="component" value="Unassembled WGS sequence"/>
</dbReference>
<dbReference type="RefSeq" id="WP_070104041.1">
    <property type="nucleotide sequence ID" value="NZ_CATYWZ010000105.1"/>
</dbReference>
<evidence type="ECO:0000313" key="2">
    <source>
        <dbReference type="Proteomes" id="UP000095512"/>
    </source>
</evidence>
<name>A0A174T2N9_9FIRM</name>